<dbReference type="GO" id="GO:0000976">
    <property type="term" value="F:transcription cis-regulatory region binding"/>
    <property type="evidence" value="ECO:0007669"/>
    <property type="project" value="TreeGrafter"/>
</dbReference>
<dbReference type="PANTHER" id="PTHR48111">
    <property type="entry name" value="REGULATOR OF RPOS"/>
    <property type="match status" value="1"/>
</dbReference>
<dbReference type="InterPro" id="IPR001867">
    <property type="entry name" value="OmpR/PhoB-type_DNA-bd"/>
</dbReference>
<accession>A0A117PY47</accession>
<feature type="modified residue" description="4-aspartylphosphate" evidence="6">
    <location>
        <position position="51"/>
    </location>
</feature>
<dbReference type="PANTHER" id="PTHR48111:SF28">
    <property type="entry name" value="TRANSCRIPTIONAL REGULATORY PROTEIN TCRX-RELATED"/>
    <property type="match status" value="1"/>
</dbReference>
<keyword evidence="3" id="KW-0805">Transcription regulation</keyword>
<dbReference type="GO" id="GO:0032993">
    <property type="term" value="C:protein-DNA complex"/>
    <property type="evidence" value="ECO:0007669"/>
    <property type="project" value="TreeGrafter"/>
</dbReference>
<dbReference type="Gene3D" id="6.10.250.690">
    <property type="match status" value="1"/>
</dbReference>
<dbReference type="RefSeq" id="WP_066991394.1">
    <property type="nucleotide sequence ID" value="NZ_BNDU01000004.1"/>
</dbReference>
<dbReference type="CDD" id="cd00383">
    <property type="entry name" value="trans_reg_C"/>
    <property type="match status" value="1"/>
</dbReference>
<feature type="domain" description="OmpR/PhoB-type" evidence="9">
    <location>
        <begin position="124"/>
        <end position="222"/>
    </location>
</feature>
<dbReference type="FunFam" id="3.40.50.2300:FF:000002">
    <property type="entry name" value="DNA-binding response regulator PhoP"/>
    <property type="match status" value="1"/>
</dbReference>
<evidence type="ECO:0000256" key="3">
    <source>
        <dbReference type="ARBA" id="ARBA00023015"/>
    </source>
</evidence>
<dbReference type="GO" id="GO:0000156">
    <property type="term" value="F:phosphorelay response regulator activity"/>
    <property type="evidence" value="ECO:0007669"/>
    <property type="project" value="TreeGrafter"/>
</dbReference>
<feature type="DNA-binding region" description="OmpR/PhoB-type" evidence="7">
    <location>
        <begin position="124"/>
        <end position="222"/>
    </location>
</feature>
<dbReference type="InterPro" id="IPR011006">
    <property type="entry name" value="CheY-like_superfamily"/>
</dbReference>
<proteinExistence type="predicted"/>
<dbReference type="PROSITE" id="PS51755">
    <property type="entry name" value="OMPR_PHOB"/>
    <property type="match status" value="1"/>
</dbReference>
<dbReference type="Pfam" id="PF00072">
    <property type="entry name" value="Response_reg"/>
    <property type="match status" value="1"/>
</dbReference>
<evidence type="ECO:0000256" key="7">
    <source>
        <dbReference type="PROSITE-ProRule" id="PRU01091"/>
    </source>
</evidence>
<dbReference type="OrthoDB" id="9812490at2"/>
<evidence type="ECO:0000256" key="5">
    <source>
        <dbReference type="ARBA" id="ARBA00023163"/>
    </source>
</evidence>
<dbReference type="InterPro" id="IPR036388">
    <property type="entry name" value="WH-like_DNA-bd_sf"/>
</dbReference>
<evidence type="ECO:0000256" key="6">
    <source>
        <dbReference type="PROSITE-ProRule" id="PRU00169"/>
    </source>
</evidence>
<evidence type="ECO:0000259" key="9">
    <source>
        <dbReference type="PROSITE" id="PS51755"/>
    </source>
</evidence>
<keyword evidence="2" id="KW-0902">Two-component regulatory system</keyword>
<dbReference type="Gene3D" id="3.40.50.2300">
    <property type="match status" value="1"/>
</dbReference>
<dbReference type="GO" id="GO:0005829">
    <property type="term" value="C:cytosol"/>
    <property type="evidence" value="ECO:0007669"/>
    <property type="project" value="TreeGrafter"/>
</dbReference>
<evidence type="ECO:0000256" key="4">
    <source>
        <dbReference type="ARBA" id="ARBA00023125"/>
    </source>
</evidence>
<keyword evidence="5" id="KW-0804">Transcription</keyword>
<dbReference type="SMART" id="SM00448">
    <property type="entry name" value="REC"/>
    <property type="match status" value="1"/>
</dbReference>
<dbReference type="GO" id="GO:0006355">
    <property type="term" value="P:regulation of DNA-templated transcription"/>
    <property type="evidence" value="ECO:0007669"/>
    <property type="project" value="InterPro"/>
</dbReference>
<protein>
    <submittedName>
        <fullName evidence="10">Two-component system response regulator</fullName>
    </submittedName>
</protein>
<dbReference type="AlphaFoldDB" id="A0A117PY47"/>
<comment type="caution">
    <text evidence="10">The sequence shown here is derived from an EMBL/GenBank/DDBJ whole genome shotgun (WGS) entry which is preliminary data.</text>
</comment>
<dbReference type="Gene3D" id="1.10.10.10">
    <property type="entry name" value="Winged helix-like DNA-binding domain superfamily/Winged helix DNA-binding domain"/>
    <property type="match status" value="1"/>
</dbReference>
<evidence type="ECO:0000256" key="2">
    <source>
        <dbReference type="ARBA" id="ARBA00023012"/>
    </source>
</evidence>
<dbReference type="Proteomes" id="UP000054241">
    <property type="component" value="Unassembled WGS sequence"/>
</dbReference>
<dbReference type="CDD" id="cd19935">
    <property type="entry name" value="REC_OmpR_CusR-like"/>
    <property type="match status" value="1"/>
</dbReference>
<keyword evidence="4 7" id="KW-0238">DNA-binding</keyword>
<evidence type="ECO:0000313" key="11">
    <source>
        <dbReference type="Proteomes" id="UP000054241"/>
    </source>
</evidence>
<keyword evidence="1 6" id="KW-0597">Phosphoprotein</keyword>
<evidence type="ECO:0000313" key="10">
    <source>
        <dbReference type="EMBL" id="KUM98433.1"/>
    </source>
</evidence>
<dbReference type="Pfam" id="PF00486">
    <property type="entry name" value="Trans_reg_C"/>
    <property type="match status" value="1"/>
</dbReference>
<dbReference type="SMART" id="SM00862">
    <property type="entry name" value="Trans_reg_C"/>
    <property type="match status" value="1"/>
</dbReference>
<dbReference type="InterPro" id="IPR039420">
    <property type="entry name" value="WalR-like"/>
</dbReference>
<dbReference type="PROSITE" id="PS50110">
    <property type="entry name" value="RESPONSE_REGULATORY"/>
    <property type="match status" value="1"/>
</dbReference>
<organism evidence="10 11">
    <name type="scientific">Streptomyces cellostaticus</name>
    <dbReference type="NCBI Taxonomy" id="67285"/>
    <lineage>
        <taxon>Bacteria</taxon>
        <taxon>Bacillati</taxon>
        <taxon>Actinomycetota</taxon>
        <taxon>Actinomycetes</taxon>
        <taxon>Kitasatosporales</taxon>
        <taxon>Streptomycetaceae</taxon>
        <taxon>Streptomyces</taxon>
    </lineage>
</organism>
<evidence type="ECO:0000259" key="8">
    <source>
        <dbReference type="PROSITE" id="PS50110"/>
    </source>
</evidence>
<dbReference type="STRING" id="67285.AQI88_03415"/>
<sequence length="229" mass="25670">MRVLVVEDEVRTAALLQRGLCEEGYAVDVAVDGPEAVWRAQESPYDVIVLDVMLPVFDGFEVCRRLRAGGCWSPVLLLTARDAVTDRVRGLDSGADDYLTKPFSFAELFARLRALVRRGARERPALLAVGDLRLDPSSRRVWRGPSELQLSPKEFALLELFLRYPGDVLTRTRILEHVWDFAYDGVSNVVDQYVAYLRRKIDEPGGESHLETVRGAGYRLRPQAPAKGG</sequence>
<gene>
    <name evidence="10" type="ORF">AQI88_03415</name>
</gene>
<dbReference type="FunFam" id="1.10.10.10:FF:000005">
    <property type="entry name" value="Two-component system response regulator"/>
    <property type="match status" value="1"/>
</dbReference>
<dbReference type="EMBL" id="LMWL01000005">
    <property type="protein sequence ID" value="KUM98433.1"/>
    <property type="molecule type" value="Genomic_DNA"/>
</dbReference>
<dbReference type="SUPFAM" id="SSF52172">
    <property type="entry name" value="CheY-like"/>
    <property type="match status" value="1"/>
</dbReference>
<keyword evidence="11" id="KW-1185">Reference proteome</keyword>
<feature type="domain" description="Response regulatory" evidence="8">
    <location>
        <begin position="2"/>
        <end position="116"/>
    </location>
</feature>
<name>A0A117PY47_9ACTN</name>
<reference evidence="10 11" key="1">
    <citation type="submission" date="2015-10" db="EMBL/GenBank/DDBJ databases">
        <title>Draft genome sequence of Streptomyces cellostaticus DSM 40189, type strain for the species Streptomyces cellostaticus.</title>
        <authorList>
            <person name="Ruckert C."/>
            <person name="Winkler A."/>
            <person name="Kalinowski J."/>
            <person name="Kampfer P."/>
            <person name="Glaeser S."/>
        </authorList>
    </citation>
    <scope>NUCLEOTIDE SEQUENCE [LARGE SCALE GENOMIC DNA]</scope>
    <source>
        <strain evidence="10 11">DSM 40189</strain>
    </source>
</reference>
<evidence type="ECO:0000256" key="1">
    <source>
        <dbReference type="ARBA" id="ARBA00022553"/>
    </source>
</evidence>
<dbReference type="InterPro" id="IPR001789">
    <property type="entry name" value="Sig_transdc_resp-reg_receiver"/>
</dbReference>